<feature type="compositionally biased region" description="Low complexity" evidence="1">
    <location>
        <begin position="183"/>
        <end position="196"/>
    </location>
</feature>
<feature type="compositionally biased region" description="Acidic residues" evidence="1">
    <location>
        <begin position="197"/>
        <end position="208"/>
    </location>
</feature>
<dbReference type="EMBL" id="PGCI01000188">
    <property type="protein sequence ID" value="PLW34907.1"/>
    <property type="molecule type" value="Genomic_DNA"/>
</dbReference>
<feature type="region of interest" description="Disordered" evidence="1">
    <location>
        <begin position="183"/>
        <end position="276"/>
    </location>
</feature>
<dbReference type="AlphaFoldDB" id="A0A2N5UAZ0"/>
<evidence type="ECO:0000256" key="1">
    <source>
        <dbReference type="SAM" id="MobiDB-lite"/>
    </source>
</evidence>
<accession>A0A2N5UAZ0</accession>
<protein>
    <submittedName>
        <fullName evidence="2">Uncharacterized protein</fullName>
    </submittedName>
</protein>
<name>A0A2N5UAZ0_9BASI</name>
<comment type="caution">
    <text evidence="2">The sequence shown here is derived from an EMBL/GenBank/DDBJ whole genome shotgun (WGS) entry which is preliminary data.</text>
</comment>
<reference evidence="2 3" key="1">
    <citation type="submission" date="2017-11" db="EMBL/GenBank/DDBJ databases">
        <title>De novo assembly and phasing of dikaryotic genomes from two isolates of Puccinia coronata f. sp. avenae, the causal agent of oat crown rust.</title>
        <authorList>
            <person name="Miller M.E."/>
            <person name="Zhang Y."/>
            <person name="Omidvar V."/>
            <person name="Sperschneider J."/>
            <person name="Schwessinger B."/>
            <person name="Raley C."/>
            <person name="Palmer J.M."/>
            <person name="Garnica D."/>
            <person name="Upadhyaya N."/>
            <person name="Rathjen J."/>
            <person name="Taylor J.M."/>
            <person name="Park R.F."/>
            <person name="Dodds P.N."/>
            <person name="Hirsch C.D."/>
            <person name="Kianian S.F."/>
            <person name="Figueroa M."/>
        </authorList>
    </citation>
    <scope>NUCLEOTIDE SEQUENCE [LARGE SCALE GENOMIC DNA]</scope>
    <source>
        <strain evidence="2">12SD80</strain>
    </source>
</reference>
<feature type="compositionally biased region" description="Polar residues" evidence="1">
    <location>
        <begin position="262"/>
        <end position="272"/>
    </location>
</feature>
<organism evidence="2 3">
    <name type="scientific">Puccinia coronata f. sp. avenae</name>
    <dbReference type="NCBI Taxonomy" id="200324"/>
    <lineage>
        <taxon>Eukaryota</taxon>
        <taxon>Fungi</taxon>
        <taxon>Dikarya</taxon>
        <taxon>Basidiomycota</taxon>
        <taxon>Pucciniomycotina</taxon>
        <taxon>Pucciniomycetes</taxon>
        <taxon>Pucciniales</taxon>
        <taxon>Pucciniaceae</taxon>
        <taxon>Puccinia</taxon>
    </lineage>
</organism>
<proteinExistence type="predicted"/>
<evidence type="ECO:0000313" key="2">
    <source>
        <dbReference type="EMBL" id="PLW34907.1"/>
    </source>
</evidence>
<sequence length="412" mass="47197">MYYAYQILTHTPNAHQPPQISTPPGTKIYTISPVLPDNPRPGYTGSSELKQILVSTSPCDSDKLTPSSNVSPEQHRKLLEYWIKRLKREKEEYLRTYKPSPHDLLSYKEKLQRALDKIRTRKEAELNYQIAFNALLREHRATLASNNTAASTDTATNKTIVPNYLNRPIKIITTPFLTGKTLTTTNTNKDSTANNDNLEDLIDYEPEDPNSPGYSPHQRELNDETAPSQTLTKRVKALKVSRIQPIRQETPVSMEIDDHSPSQEATRSPQTSTEDDLEIITEKKTISSVEPLSKKETIAMLVKAHVALRDRFDHAQKMNDEQAMKILLFRAQESQKELQKLITNREIETYVQGWNPWTKKRKLFPPAQKKETGKKRLSTSRNMKYDDADRWAEVANIAMAVQAMYKHAKGRE</sequence>
<gene>
    <name evidence="2" type="ORF">PCASD_14764</name>
</gene>
<dbReference type="Proteomes" id="UP000235392">
    <property type="component" value="Unassembled WGS sequence"/>
</dbReference>
<evidence type="ECO:0000313" key="3">
    <source>
        <dbReference type="Proteomes" id="UP000235392"/>
    </source>
</evidence>